<dbReference type="Gene3D" id="3.20.20.210">
    <property type="match status" value="1"/>
</dbReference>
<dbReference type="Proteomes" id="UP001501612">
    <property type="component" value="Unassembled WGS sequence"/>
</dbReference>
<organism evidence="2 3">
    <name type="scientific">Nocardioides lentus</name>
    <dbReference type="NCBI Taxonomy" id="338077"/>
    <lineage>
        <taxon>Bacteria</taxon>
        <taxon>Bacillati</taxon>
        <taxon>Actinomycetota</taxon>
        <taxon>Actinomycetes</taxon>
        <taxon>Propionibacteriales</taxon>
        <taxon>Nocardioidaceae</taxon>
        <taxon>Nocardioides</taxon>
    </lineage>
</organism>
<keyword evidence="3" id="KW-1185">Reference proteome</keyword>
<name>A0ABP5AZK4_9ACTN</name>
<comment type="caution">
    <text evidence="2">The sequence shown here is derived from an EMBL/GenBank/DDBJ whole genome shotgun (WGS) entry which is preliminary data.</text>
</comment>
<dbReference type="Pfam" id="PF01717">
    <property type="entry name" value="Meth_synt_2"/>
    <property type="match status" value="1"/>
</dbReference>
<dbReference type="SUPFAM" id="SSF51726">
    <property type="entry name" value="UROD/MetE-like"/>
    <property type="match status" value="1"/>
</dbReference>
<dbReference type="RefSeq" id="WP_344008066.1">
    <property type="nucleotide sequence ID" value="NZ_BAAAMY010000006.1"/>
</dbReference>
<dbReference type="InterPro" id="IPR002629">
    <property type="entry name" value="Met_Synth_C/arc"/>
</dbReference>
<evidence type="ECO:0000313" key="2">
    <source>
        <dbReference type="EMBL" id="GAA1923959.1"/>
    </source>
</evidence>
<gene>
    <name evidence="2" type="ORF">GCM10009737_26980</name>
</gene>
<evidence type="ECO:0000259" key="1">
    <source>
        <dbReference type="Pfam" id="PF01717"/>
    </source>
</evidence>
<dbReference type="EMBL" id="BAAAMY010000006">
    <property type="protein sequence ID" value="GAA1923959.1"/>
    <property type="molecule type" value="Genomic_DNA"/>
</dbReference>
<sequence length="332" mass="33917">MTRASGVGSWPGDDATDFAEAQRVVLGELDLPHLVELPGRGAPATTTGRGLALVAELGADLQPAGWRLTGGGAGVDHRRARSLLAQDLDALEEQGQGLTGPVKVQVAGPWTLAATVERPRGDKVLADHGARRDLAQALAEGVRDHVADLRRRLPDATSYVVQVDEPALPGVMAGRVPTASGFGRHRTVHPPEASALLEEVLGAVVAAGAEPWAHCCAPSEDGAVLRLLRGAGARGLLVDADLLTAADHDQLAESLEAGGTVGLGLVAHGAPVPTDTTLVERVERWCDLVGLDLEAHAGGIVLTPACGLAGAAAGAARRTCTTLASAARALTP</sequence>
<reference evidence="3" key="1">
    <citation type="journal article" date="2019" name="Int. J. Syst. Evol. Microbiol.">
        <title>The Global Catalogue of Microorganisms (GCM) 10K type strain sequencing project: providing services to taxonomists for standard genome sequencing and annotation.</title>
        <authorList>
            <consortium name="The Broad Institute Genomics Platform"/>
            <consortium name="The Broad Institute Genome Sequencing Center for Infectious Disease"/>
            <person name="Wu L."/>
            <person name="Ma J."/>
        </authorList>
    </citation>
    <scope>NUCLEOTIDE SEQUENCE [LARGE SCALE GENOMIC DNA]</scope>
    <source>
        <strain evidence="3">JCM 14046</strain>
    </source>
</reference>
<accession>A0ABP5AZK4</accession>
<feature type="domain" description="Cobalamin-independent methionine synthase MetE C-terminal/archaeal" evidence="1">
    <location>
        <begin position="102"/>
        <end position="327"/>
    </location>
</feature>
<proteinExistence type="predicted"/>
<protein>
    <submittedName>
        <fullName evidence="2">Methionine synthase</fullName>
    </submittedName>
</protein>
<evidence type="ECO:0000313" key="3">
    <source>
        <dbReference type="Proteomes" id="UP001501612"/>
    </source>
</evidence>
<dbReference type="InterPro" id="IPR038071">
    <property type="entry name" value="UROD/MetE-like_sf"/>
</dbReference>